<dbReference type="GO" id="GO:0016747">
    <property type="term" value="F:acyltransferase activity, transferring groups other than amino-acyl groups"/>
    <property type="evidence" value="ECO:0007669"/>
    <property type="project" value="InterPro"/>
</dbReference>
<dbReference type="OrthoDB" id="9775804at2"/>
<sequence length="134" mass="15668">MTSEKLITFHLNGETLIFKKVNSEYGGESVAFGLFKQDGTCLGKSLCRTNRFKERVWYLSDIEILQQFKRRGYGSELLEKTCEALWQIEKMDILLERPGNSIASDGFDRKAWYEKHGFIPHPNPDITFMWRELP</sequence>
<dbReference type="InterPro" id="IPR016181">
    <property type="entry name" value="Acyl_CoA_acyltransferase"/>
</dbReference>
<reference evidence="3" key="1">
    <citation type="journal article" date="2013" name="Proc. Natl. Acad. Sci. U.S.A.">
        <title>Improving the coverage of the cyanobacterial phylum using diversity-driven genome sequencing.</title>
        <authorList>
            <person name="Shih P.M."/>
            <person name="Wu D."/>
            <person name="Latifi A."/>
            <person name="Axen S.D."/>
            <person name="Fewer D.P."/>
            <person name="Talla E."/>
            <person name="Calteau A."/>
            <person name="Cai F."/>
            <person name="Tandeau de Marsac N."/>
            <person name="Rippka R."/>
            <person name="Herdman M."/>
            <person name="Sivonen K."/>
            <person name="Coursin T."/>
            <person name="Laurent T."/>
            <person name="Goodwin L."/>
            <person name="Nolan M."/>
            <person name="Davenport K.W."/>
            <person name="Han C.S."/>
            <person name="Rubin E.M."/>
            <person name="Eisen J.A."/>
            <person name="Woyke T."/>
            <person name="Gugger M."/>
            <person name="Kerfeld C.A."/>
        </authorList>
    </citation>
    <scope>NUCLEOTIDE SEQUENCE [LARGE SCALE GENOMIC DNA]</scope>
    <source>
        <strain evidence="3">ATCC 27899 / PCC 7122</strain>
    </source>
</reference>
<dbReference type="SUPFAM" id="SSF55729">
    <property type="entry name" value="Acyl-CoA N-acyltransferases (Nat)"/>
    <property type="match status" value="1"/>
</dbReference>
<dbReference type="Proteomes" id="UP000010474">
    <property type="component" value="Chromosome"/>
</dbReference>
<dbReference type="Gene3D" id="3.40.630.30">
    <property type="match status" value="1"/>
</dbReference>
<name>K9ZQS9_ANACC</name>
<dbReference type="PROSITE" id="PS51186">
    <property type="entry name" value="GNAT"/>
    <property type="match status" value="1"/>
</dbReference>
<keyword evidence="3" id="KW-1185">Reference proteome</keyword>
<protein>
    <submittedName>
        <fullName evidence="2">GCN5-related N-acetyltransferase</fullName>
    </submittedName>
</protein>
<gene>
    <name evidence="2" type="ordered locus">Anacy_5604</name>
</gene>
<dbReference type="Pfam" id="PF00583">
    <property type="entry name" value="Acetyltransf_1"/>
    <property type="match status" value="1"/>
</dbReference>
<dbReference type="InterPro" id="IPR000182">
    <property type="entry name" value="GNAT_dom"/>
</dbReference>
<evidence type="ECO:0000259" key="1">
    <source>
        <dbReference type="PROSITE" id="PS51186"/>
    </source>
</evidence>
<dbReference type="RefSeq" id="WP_015217524.1">
    <property type="nucleotide sequence ID" value="NC_019771.1"/>
</dbReference>
<dbReference type="CDD" id="cd04301">
    <property type="entry name" value="NAT_SF"/>
    <property type="match status" value="1"/>
</dbReference>
<proteinExistence type="predicted"/>
<dbReference type="EMBL" id="CP003659">
    <property type="protein sequence ID" value="AFZ60912.1"/>
    <property type="molecule type" value="Genomic_DNA"/>
</dbReference>
<dbReference type="eggNOG" id="COG0456">
    <property type="taxonomic scope" value="Bacteria"/>
</dbReference>
<feature type="domain" description="N-acetyltransferase" evidence="1">
    <location>
        <begin position="1"/>
        <end position="134"/>
    </location>
</feature>
<dbReference type="PATRIC" id="fig|272123.3.peg.6061"/>
<organism evidence="2 3">
    <name type="scientific">Anabaena cylindrica (strain ATCC 27899 / PCC 7122)</name>
    <dbReference type="NCBI Taxonomy" id="272123"/>
    <lineage>
        <taxon>Bacteria</taxon>
        <taxon>Bacillati</taxon>
        <taxon>Cyanobacteriota</taxon>
        <taxon>Cyanophyceae</taxon>
        <taxon>Nostocales</taxon>
        <taxon>Nostocaceae</taxon>
        <taxon>Anabaena</taxon>
    </lineage>
</organism>
<evidence type="ECO:0000313" key="2">
    <source>
        <dbReference type="EMBL" id="AFZ60912.1"/>
    </source>
</evidence>
<dbReference type="KEGG" id="acy:Anacy_5604"/>
<evidence type="ECO:0000313" key="3">
    <source>
        <dbReference type="Proteomes" id="UP000010474"/>
    </source>
</evidence>
<accession>K9ZQS9</accession>
<dbReference type="HOGENOM" id="CLU_1891799_0_0_3"/>
<dbReference type="AlphaFoldDB" id="K9ZQS9"/>